<dbReference type="Proteomes" id="UP001064489">
    <property type="component" value="Chromosome 3"/>
</dbReference>
<reference evidence="2" key="2">
    <citation type="submission" date="2023-02" db="EMBL/GenBank/DDBJ databases">
        <authorList>
            <person name="Swenson N.G."/>
            <person name="Wegrzyn J.L."/>
            <person name="Mcevoy S.L."/>
        </authorList>
    </citation>
    <scope>NUCLEOTIDE SEQUENCE</scope>
    <source>
        <strain evidence="2">91603</strain>
        <tissue evidence="2">Leaf</tissue>
    </source>
</reference>
<dbReference type="AlphaFoldDB" id="A0AAD5NWE3"/>
<sequence length="180" mass="20211">MTLIKEFYASMDPDVVKKGGPVLVRDHEFKISVKMINAHFSTPNFVDLSKGYEGVDVPKTEQLLALRGPANARQKGRKRRRTVGSDQKAEYDFEGLDLESDEEDVDYEADSGRSKLDQILNAVQSLHSRMDSFEDEIRRHLRMPVYLRRAAGVTRGISISEARAAQRAAAKANLATKCIN</sequence>
<evidence type="ECO:0000313" key="2">
    <source>
        <dbReference type="EMBL" id="KAI9185089.1"/>
    </source>
</evidence>
<accession>A0AAD5NWE3</accession>
<evidence type="ECO:0000313" key="3">
    <source>
        <dbReference type="Proteomes" id="UP001064489"/>
    </source>
</evidence>
<reference evidence="2" key="1">
    <citation type="journal article" date="2022" name="Plant J.">
        <title>Strategies of tolerance reflected in two North American maple genomes.</title>
        <authorList>
            <person name="McEvoy S.L."/>
            <person name="Sezen U.U."/>
            <person name="Trouern-Trend A."/>
            <person name="McMahon S.M."/>
            <person name="Schaberg P.G."/>
            <person name="Yang J."/>
            <person name="Wegrzyn J.L."/>
            <person name="Swenson N.G."/>
        </authorList>
    </citation>
    <scope>NUCLEOTIDE SEQUENCE</scope>
    <source>
        <strain evidence="2">91603</strain>
    </source>
</reference>
<organism evidence="2 3">
    <name type="scientific">Acer negundo</name>
    <name type="common">Box elder</name>
    <dbReference type="NCBI Taxonomy" id="4023"/>
    <lineage>
        <taxon>Eukaryota</taxon>
        <taxon>Viridiplantae</taxon>
        <taxon>Streptophyta</taxon>
        <taxon>Embryophyta</taxon>
        <taxon>Tracheophyta</taxon>
        <taxon>Spermatophyta</taxon>
        <taxon>Magnoliopsida</taxon>
        <taxon>eudicotyledons</taxon>
        <taxon>Gunneridae</taxon>
        <taxon>Pentapetalae</taxon>
        <taxon>rosids</taxon>
        <taxon>malvids</taxon>
        <taxon>Sapindales</taxon>
        <taxon>Sapindaceae</taxon>
        <taxon>Hippocastanoideae</taxon>
        <taxon>Acereae</taxon>
        <taxon>Acer</taxon>
    </lineage>
</organism>
<dbReference type="EMBL" id="JAJSOW010000100">
    <property type="protein sequence ID" value="KAI9185089.1"/>
    <property type="molecule type" value="Genomic_DNA"/>
</dbReference>
<keyword evidence="3" id="KW-1185">Reference proteome</keyword>
<proteinExistence type="predicted"/>
<protein>
    <submittedName>
        <fullName evidence="2">Uncharacterized protein</fullName>
    </submittedName>
</protein>
<feature type="region of interest" description="Disordered" evidence="1">
    <location>
        <begin position="68"/>
        <end position="87"/>
    </location>
</feature>
<gene>
    <name evidence="2" type="ORF">LWI28_004048</name>
</gene>
<comment type="caution">
    <text evidence="2">The sequence shown here is derived from an EMBL/GenBank/DDBJ whole genome shotgun (WGS) entry which is preliminary data.</text>
</comment>
<evidence type="ECO:0000256" key="1">
    <source>
        <dbReference type="SAM" id="MobiDB-lite"/>
    </source>
</evidence>
<name>A0AAD5NWE3_ACENE</name>